<sequence length="328" mass="34183">MSSRAERVHTGPGSTSSSSLTHLPPLSGDLQVVGVFTYVLQVQPGSGSFTVLLCRGGSPAGRGPSTGPYRGPSRGPYRGPSTGPYRGPSRGPYRGPSTGPYRGLSTGPYRGPSRGPYRGPSTGPYRGPSRGPYRGPSRGPYRGPSRGPLCSGFEYTAKPVFKRQRTVVEPPERSIQAARTIQKNNKETAERLAAESEETLTVNIALITPAAAPTVPPALPRSAPLTSYLGPLFLVAGIYLPDLRAFSSRNPVEDVLAAAAAASPGCAFTAQLVSHNGAAQRRTASGCCAVALANGGVAVCYSPVVSFRKQVPPKRVKVALLNNEDVGG</sequence>
<dbReference type="AlphaFoldDB" id="A0A5C6NMX8"/>
<evidence type="ECO:0000256" key="1">
    <source>
        <dbReference type="SAM" id="MobiDB-lite"/>
    </source>
</evidence>
<feature type="region of interest" description="Disordered" evidence="1">
    <location>
        <begin position="1"/>
        <end position="24"/>
    </location>
</feature>
<gene>
    <name evidence="2" type="ORF">D4764_19G0007500</name>
</gene>
<evidence type="ECO:0000313" key="3">
    <source>
        <dbReference type="Proteomes" id="UP000324091"/>
    </source>
</evidence>
<accession>A0A5C6NMX8</accession>
<feature type="region of interest" description="Disordered" evidence="1">
    <location>
        <begin position="59"/>
        <end position="147"/>
    </location>
</feature>
<feature type="compositionally biased region" description="Low complexity" evidence="1">
    <location>
        <begin position="10"/>
        <end position="24"/>
    </location>
</feature>
<proteinExistence type="predicted"/>
<comment type="caution">
    <text evidence="2">The sequence shown here is derived from an EMBL/GenBank/DDBJ whole genome shotgun (WGS) entry which is preliminary data.</text>
</comment>
<name>A0A5C6NMX8_9TELE</name>
<dbReference type="EMBL" id="RHFK02000011">
    <property type="protein sequence ID" value="TWW68952.1"/>
    <property type="molecule type" value="Genomic_DNA"/>
</dbReference>
<evidence type="ECO:0000313" key="2">
    <source>
        <dbReference type="EMBL" id="TWW68952.1"/>
    </source>
</evidence>
<organism evidence="2 3">
    <name type="scientific">Takifugu flavidus</name>
    <name type="common">sansaifugu</name>
    <dbReference type="NCBI Taxonomy" id="433684"/>
    <lineage>
        <taxon>Eukaryota</taxon>
        <taxon>Metazoa</taxon>
        <taxon>Chordata</taxon>
        <taxon>Craniata</taxon>
        <taxon>Vertebrata</taxon>
        <taxon>Euteleostomi</taxon>
        <taxon>Actinopterygii</taxon>
        <taxon>Neopterygii</taxon>
        <taxon>Teleostei</taxon>
        <taxon>Neoteleostei</taxon>
        <taxon>Acanthomorphata</taxon>
        <taxon>Eupercaria</taxon>
        <taxon>Tetraodontiformes</taxon>
        <taxon>Tetradontoidea</taxon>
        <taxon>Tetraodontidae</taxon>
        <taxon>Takifugu</taxon>
    </lineage>
</organism>
<dbReference type="Proteomes" id="UP000324091">
    <property type="component" value="Chromosome 19"/>
</dbReference>
<keyword evidence="3" id="KW-1185">Reference proteome</keyword>
<reference evidence="2 3" key="1">
    <citation type="submission" date="2019-04" db="EMBL/GenBank/DDBJ databases">
        <title>Chromosome genome assembly for Takifugu flavidus.</title>
        <authorList>
            <person name="Xiao S."/>
        </authorList>
    </citation>
    <scope>NUCLEOTIDE SEQUENCE [LARGE SCALE GENOMIC DNA]</scope>
    <source>
        <strain evidence="2">HTHZ2018</strain>
        <tissue evidence="2">Muscle</tissue>
    </source>
</reference>
<protein>
    <submittedName>
        <fullName evidence="2">Uncharacterized protein</fullName>
    </submittedName>
</protein>